<dbReference type="GO" id="GO:0006098">
    <property type="term" value="P:pentose-phosphate shunt"/>
    <property type="evidence" value="ECO:0007669"/>
    <property type="project" value="UniProtKB-UniPathway"/>
</dbReference>
<dbReference type="InterPro" id="IPR037171">
    <property type="entry name" value="NagB/RpiA_transferase-like"/>
</dbReference>
<evidence type="ECO:0000313" key="9">
    <source>
        <dbReference type="EMBL" id="SFC81936.1"/>
    </source>
</evidence>
<dbReference type="GO" id="GO:0017057">
    <property type="term" value="F:6-phosphogluconolactonase activity"/>
    <property type="evidence" value="ECO:0007669"/>
    <property type="project" value="UniProtKB-UniRule"/>
</dbReference>
<dbReference type="Pfam" id="PF01182">
    <property type="entry name" value="Glucosamine_iso"/>
    <property type="match status" value="1"/>
</dbReference>
<comment type="similarity">
    <text evidence="4 7">Belongs to the glucosamine/galactosamine-6-phosphate isomerase family. 6-phosphogluconolactonase subfamily.</text>
</comment>
<dbReference type="PANTHER" id="PTHR11054:SF0">
    <property type="entry name" value="6-PHOSPHOGLUCONOLACTONASE"/>
    <property type="match status" value="1"/>
</dbReference>
<dbReference type="Proteomes" id="UP000199577">
    <property type="component" value="Unassembled WGS sequence"/>
</dbReference>
<accession>A0A1I1MA57</accession>
<dbReference type="NCBIfam" id="TIGR01198">
    <property type="entry name" value="pgl"/>
    <property type="match status" value="1"/>
</dbReference>
<evidence type="ECO:0000256" key="6">
    <source>
        <dbReference type="ARBA" id="ARBA00020337"/>
    </source>
</evidence>
<dbReference type="RefSeq" id="WP_090975146.1">
    <property type="nucleotide sequence ID" value="NZ_FOLL01000031.1"/>
</dbReference>
<keyword evidence="7" id="KW-0378">Hydrolase</keyword>
<keyword evidence="10" id="KW-1185">Reference proteome</keyword>
<comment type="pathway">
    <text evidence="3 7">Carbohydrate degradation; pentose phosphate pathway; D-ribulose 5-phosphate from D-glucose 6-phosphate (oxidative stage): step 2/3.</text>
</comment>
<evidence type="ECO:0000313" key="10">
    <source>
        <dbReference type="Proteomes" id="UP000199577"/>
    </source>
</evidence>
<gene>
    <name evidence="7" type="primary">pgl</name>
    <name evidence="9" type="ORF">SAMN05421747_1313</name>
</gene>
<dbReference type="InterPro" id="IPR005900">
    <property type="entry name" value="6-phosphogluconolactonase_DevB"/>
</dbReference>
<protein>
    <recommendedName>
        <fullName evidence="6 7">6-phosphogluconolactonase</fullName>
        <shortName evidence="7">6PGL</shortName>
        <ecNumber evidence="5 7">3.1.1.31</ecNumber>
    </recommendedName>
</protein>
<dbReference type="EC" id="3.1.1.31" evidence="5 7"/>
<evidence type="ECO:0000256" key="7">
    <source>
        <dbReference type="RuleBase" id="RU365095"/>
    </source>
</evidence>
<dbReference type="STRING" id="623281.SAMN05421747_1313"/>
<evidence type="ECO:0000256" key="4">
    <source>
        <dbReference type="ARBA" id="ARBA00010662"/>
    </source>
</evidence>
<feature type="domain" description="Glucosamine/galactosamine-6-phosphate isomerase" evidence="8">
    <location>
        <begin position="7"/>
        <end position="229"/>
    </location>
</feature>
<organism evidence="9 10">
    <name type="scientific">Parapedobacter composti</name>
    <dbReference type="NCBI Taxonomy" id="623281"/>
    <lineage>
        <taxon>Bacteria</taxon>
        <taxon>Pseudomonadati</taxon>
        <taxon>Bacteroidota</taxon>
        <taxon>Sphingobacteriia</taxon>
        <taxon>Sphingobacteriales</taxon>
        <taxon>Sphingobacteriaceae</taxon>
        <taxon>Parapedobacter</taxon>
    </lineage>
</organism>
<dbReference type="Gene3D" id="3.40.50.1360">
    <property type="match status" value="1"/>
</dbReference>
<evidence type="ECO:0000256" key="3">
    <source>
        <dbReference type="ARBA" id="ARBA00004961"/>
    </source>
</evidence>
<dbReference type="CDD" id="cd01400">
    <property type="entry name" value="6PGL"/>
    <property type="match status" value="1"/>
</dbReference>
<dbReference type="EMBL" id="FOLL01000031">
    <property type="protein sequence ID" value="SFC81936.1"/>
    <property type="molecule type" value="Genomic_DNA"/>
</dbReference>
<evidence type="ECO:0000256" key="1">
    <source>
        <dbReference type="ARBA" id="ARBA00000832"/>
    </source>
</evidence>
<dbReference type="OrthoDB" id="9810967at2"/>
<evidence type="ECO:0000256" key="5">
    <source>
        <dbReference type="ARBA" id="ARBA00013198"/>
    </source>
</evidence>
<dbReference type="PANTHER" id="PTHR11054">
    <property type="entry name" value="6-PHOSPHOGLUCONOLACTONASE"/>
    <property type="match status" value="1"/>
</dbReference>
<evidence type="ECO:0000256" key="2">
    <source>
        <dbReference type="ARBA" id="ARBA00002681"/>
    </source>
</evidence>
<dbReference type="InterPro" id="IPR039104">
    <property type="entry name" value="6PGL"/>
</dbReference>
<comment type="catalytic activity">
    <reaction evidence="1 7">
        <text>6-phospho-D-glucono-1,5-lactone + H2O = 6-phospho-D-gluconate + H(+)</text>
        <dbReference type="Rhea" id="RHEA:12556"/>
        <dbReference type="ChEBI" id="CHEBI:15377"/>
        <dbReference type="ChEBI" id="CHEBI:15378"/>
        <dbReference type="ChEBI" id="CHEBI:57955"/>
        <dbReference type="ChEBI" id="CHEBI:58759"/>
        <dbReference type="EC" id="3.1.1.31"/>
    </reaction>
</comment>
<sequence length="239" mass="27064">MLKTYTDLQELYTAAAALFVQAAKSAISQNGRFTVALTGGSSPVETYRLLATPEYRDQVQWEHVYIFWGDERWVPMDDDRSNARMAFETLLNHIPVPKAQVFPMWAPDVTPEAFAEQYEQTLRQHLGKEGHFDLILLGMGADGHTASWFPHTAVINEREKWVAAYYLQAQNMYRITLTVPLVNQARQIVVIAYGANKADALFEVWKGERNPEEYPAQLVDTAIEGRVTWLVDADAAANL</sequence>
<dbReference type="GO" id="GO:0005975">
    <property type="term" value="P:carbohydrate metabolic process"/>
    <property type="evidence" value="ECO:0007669"/>
    <property type="project" value="UniProtKB-UniRule"/>
</dbReference>
<dbReference type="AlphaFoldDB" id="A0A1I1MA57"/>
<proteinExistence type="inferred from homology"/>
<comment type="function">
    <text evidence="2 7">Hydrolysis of 6-phosphogluconolactone to 6-phosphogluconate.</text>
</comment>
<evidence type="ECO:0000259" key="8">
    <source>
        <dbReference type="Pfam" id="PF01182"/>
    </source>
</evidence>
<dbReference type="InterPro" id="IPR006148">
    <property type="entry name" value="Glc/Gal-6P_isomerase"/>
</dbReference>
<name>A0A1I1MA57_9SPHI</name>
<reference evidence="9 10" key="1">
    <citation type="submission" date="2016-10" db="EMBL/GenBank/DDBJ databases">
        <authorList>
            <person name="de Groot N.N."/>
        </authorList>
    </citation>
    <scope>NUCLEOTIDE SEQUENCE [LARGE SCALE GENOMIC DNA]</scope>
    <source>
        <strain evidence="9 10">DSM 22900</strain>
    </source>
</reference>
<dbReference type="UniPathway" id="UPA00115">
    <property type="reaction ID" value="UER00409"/>
</dbReference>
<dbReference type="SUPFAM" id="SSF100950">
    <property type="entry name" value="NagB/RpiA/CoA transferase-like"/>
    <property type="match status" value="1"/>
</dbReference>